<keyword evidence="3" id="KW-0808">Transferase</keyword>
<evidence type="ECO:0000256" key="5">
    <source>
        <dbReference type="ARBA" id="ARBA00022771"/>
    </source>
</evidence>
<dbReference type="SMART" id="SM00744">
    <property type="entry name" value="RINGv"/>
    <property type="match status" value="1"/>
</dbReference>
<dbReference type="PANTHER" id="PTHR46077">
    <property type="entry name" value="E3 UBIQUITIN-PROTEIN LIGASE TOPORS"/>
    <property type="match status" value="1"/>
</dbReference>
<dbReference type="Proteomes" id="UP000562929">
    <property type="component" value="Unassembled WGS sequence"/>
</dbReference>
<evidence type="ECO:0000259" key="10">
    <source>
        <dbReference type="PROSITE" id="PS50089"/>
    </source>
</evidence>
<name>A0A8H4QCG2_9HYPO</name>
<protein>
    <recommendedName>
        <fullName evidence="2">RING-type E3 ubiquitin transferase</fullName>
        <ecNumber evidence="2">2.3.2.27</ecNumber>
    </recommendedName>
</protein>
<organism evidence="11 12">
    <name type="scientific">Ophiocordyceps camponoti-floridani</name>
    <dbReference type="NCBI Taxonomy" id="2030778"/>
    <lineage>
        <taxon>Eukaryota</taxon>
        <taxon>Fungi</taxon>
        <taxon>Dikarya</taxon>
        <taxon>Ascomycota</taxon>
        <taxon>Pezizomycotina</taxon>
        <taxon>Sordariomycetes</taxon>
        <taxon>Hypocreomycetidae</taxon>
        <taxon>Hypocreales</taxon>
        <taxon>Ophiocordycipitaceae</taxon>
        <taxon>Ophiocordyceps</taxon>
    </lineage>
</organism>
<evidence type="ECO:0000256" key="3">
    <source>
        <dbReference type="ARBA" id="ARBA00022679"/>
    </source>
</evidence>
<dbReference type="InterPro" id="IPR013083">
    <property type="entry name" value="Znf_RING/FYVE/PHD"/>
</dbReference>
<gene>
    <name evidence="11" type="ORF">GQ602_000535</name>
</gene>
<evidence type="ECO:0000256" key="2">
    <source>
        <dbReference type="ARBA" id="ARBA00012483"/>
    </source>
</evidence>
<dbReference type="PANTHER" id="PTHR46077:SF1">
    <property type="entry name" value="TOP1 BINDING ARGININE_SERINE RICH PROTEIN, E3 UBIQUITIN LIGASE"/>
    <property type="match status" value="1"/>
</dbReference>
<dbReference type="InterPro" id="IPR011016">
    <property type="entry name" value="Znf_RING-CH"/>
</dbReference>
<dbReference type="AlphaFoldDB" id="A0A8H4QCG2"/>
<dbReference type="GO" id="GO:0008270">
    <property type="term" value="F:zinc ion binding"/>
    <property type="evidence" value="ECO:0007669"/>
    <property type="project" value="UniProtKB-KW"/>
</dbReference>
<dbReference type="Gene3D" id="3.30.40.10">
    <property type="entry name" value="Zinc/RING finger domain, C3HC4 (zinc finger)"/>
    <property type="match status" value="1"/>
</dbReference>
<evidence type="ECO:0000313" key="12">
    <source>
        <dbReference type="Proteomes" id="UP000562929"/>
    </source>
</evidence>
<evidence type="ECO:0000256" key="1">
    <source>
        <dbReference type="ARBA" id="ARBA00000900"/>
    </source>
</evidence>
<keyword evidence="6" id="KW-0862">Zinc</keyword>
<proteinExistence type="predicted"/>
<dbReference type="EC" id="2.3.2.27" evidence="2"/>
<keyword evidence="12" id="KW-1185">Reference proteome</keyword>
<dbReference type="SMART" id="SM00184">
    <property type="entry name" value="RING"/>
    <property type="match status" value="1"/>
</dbReference>
<comment type="catalytic activity">
    <reaction evidence="1">
        <text>S-ubiquitinyl-[E2 ubiquitin-conjugating enzyme]-L-cysteine + [acceptor protein]-L-lysine = [E2 ubiquitin-conjugating enzyme]-L-cysteine + N(6)-ubiquitinyl-[acceptor protein]-L-lysine.</text>
        <dbReference type="EC" id="2.3.2.27"/>
    </reaction>
</comment>
<sequence>MRPRIPARAARHPLAHSIEASPTETQCVICLDAISEICELQPCRHRTFHFPCIDHWLRSDTRRSCPVCKTAVSRVAYGPVGDLQSYEYGAGEGEGEGGRRLRRRRRVEEPAGLAFRRHVYRRMRYSMHVGSNLRSGYRELCPRVFLSDVRLQCRARAFLRRELRVFGWLVTPEDEDAAAATAAPGEGPSSSRAVTVDRLVGHIVRLLCRFEIRGCDGVLRDHVARHLGQRNTSLLLHELHSFLRSPFESPQSWDLHVQYGR</sequence>
<evidence type="ECO:0000256" key="9">
    <source>
        <dbReference type="PROSITE-ProRule" id="PRU00175"/>
    </source>
</evidence>
<dbReference type="GO" id="GO:0061630">
    <property type="term" value="F:ubiquitin protein ligase activity"/>
    <property type="evidence" value="ECO:0007669"/>
    <property type="project" value="UniProtKB-EC"/>
</dbReference>
<accession>A0A8H4QCG2</accession>
<evidence type="ECO:0000313" key="11">
    <source>
        <dbReference type="EMBL" id="KAF4594922.1"/>
    </source>
</evidence>
<evidence type="ECO:0000256" key="4">
    <source>
        <dbReference type="ARBA" id="ARBA00022723"/>
    </source>
</evidence>
<comment type="caution">
    <text evidence="11">The sequence shown here is derived from an EMBL/GenBank/DDBJ whole genome shotgun (WGS) entry which is preliminary data.</text>
</comment>
<dbReference type="PROSITE" id="PS50089">
    <property type="entry name" value="ZF_RING_2"/>
    <property type="match status" value="1"/>
</dbReference>
<feature type="domain" description="RING-type" evidence="10">
    <location>
        <begin position="27"/>
        <end position="69"/>
    </location>
</feature>
<dbReference type="EMBL" id="JAACLJ010000001">
    <property type="protein sequence ID" value="KAF4594922.1"/>
    <property type="molecule type" value="Genomic_DNA"/>
</dbReference>
<dbReference type="Pfam" id="PF13639">
    <property type="entry name" value="zf-RING_2"/>
    <property type="match status" value="1"/>
</dbReference>
<dbReference type="GO" id="GO:0000209">
    <property type="term" value="P:protein polyubiquitination"/>
    <property type="evidence" value="ECO:0007669"/>
    <property type="project" value="TreeGrafter"/>
</dbReference>
<evidence type="ECO:0000256" key="6">
    <source>
        <dbReference type="ARBA" id="ARBA00022833"/>
    </source>
</evidence>
<keyword evidence="8" id="KW-0804">Transcription</keyword>
<reference evidence="11 12" key="1">
    <citation type="journal article" date="2020" name="G3 (Bethesda)">
        <title>Genetic Underpinnings of Host Manipulation by Ophiocordyceps as Revealed by Comparative Transcriptomics.</title>
        <authorList>
            <person name="Will I."/>
            <person name="Das B."/>
            <person name="Trinh T."/>
            <person name="Brachmann A."/>
            <person name="Ohm R.A."/>
            <person name="de Bekker C."/>
        </authorList>
    </citation>
    <scope>NUCLEOTIDE SEQUENCE [LARGE SCALE GENOMIC DNA]</scope>
    <source>
        <strain evidence="11 12">EC05</strain>
    </source>
</reference>
<dbReference type="GO" id="GO:0006513">
    <property type="term" value="P:protein monoubiquitination"/>
    <property type="evidence" value="ECO:0007669"/>
    <property type="project" value="TreeGrafter"/>
</dbReference>
<keyword evidence="5 9" id="KW-0863">Zinc-finger</keyword>
<evidence type="ECO:0000256" key="8">
    <source>
        <dbReference type="ARBA" id="ARBA00023163"/>
    </source>
</evidence>
<evidence type="ECO:0000256" key="7">
    <source>
        <dbReference type="ARBA" id="ARBA00023015"/>
    </source>
</evidence>
<dbReference type="OrthoDB" id="21204at2759"/>
<keyword evidence="4" id="KW-0479">Metal-binding</keyword>
<keyword evidence="7" id="KW-0805">Transcription regulation</keyword>
<dbReference type="InterPro" id="IPR001841">
    <property type="entry name" value="Znf_RING"/>
</dbReference>
<dbReference type="SUPFAM" id="SSF57850">
    <property type="entry name" value="RING/U-box"/>
    <property type="match status" value="1"/>
</dbReference>